<dbReference type="AlphaFoldDB" id="W9Z6C2"/>
<dbReference type="Proteomes" id="UP000030703">
    <property type="component" value="Unassembled WGS sequence"/>
</dbReference>
<accession>W9Z6C2</accession>
<dbReference type="VEuPathDB" id="FungiDB:FOMG_19114"/>
<organism evidence="1">
    <name type="scientific">Fusarium oxysporum f. sp. melonis 26406</name>
    <dbReference type="NCBI Taxonomy" id="1089452"/>
    <lineage>
        <taxon>Eukaryota</taxon>
        <taxon>Fungi</taxon>
        <taxon>Dikarya</taxon>
        <taxon>Ascomycota</taxon>
        <taxon>Pezizomycotina</taxon>
        <taxon>Sordariomycetes</taxon>
        <taxon>Hypocreomycetidae</taxon>
        <taxon>Hypocreales</taxon>
        <taxon>Nectriaceae</taxon>
        <taxon>Fusarium</taxon>
        <taxon>Fusarium oxysporum species complex</taxon>
    </lineage>
</organism>
<reference evidence="1" key="2">
    <citation type="submission" date="2014-02" db="EMBL/GenBank/DDBJ databases">
        <title>Annotation of the Genome Sequence of Fusarium oxysporum f. sp. melonis 26406.</title>
        <authorList>
            <consortium name="The Broad Institute Genomics Platform"/>
            <person name="Ma L.-J."/>
            <person name="Corby-Kistler H."/>
            <person name="Broz K."/>
            <person name="Gale L.R."/>
            <person name="Jonkers W."/>
            <person name="O'Donnell K."/>
            <person name="Ploetz R."/>
            <person name="Steinberg C."/>
            <person name="Schwartz D.C."/>
            <person name="VanEtten H."/>
            <person name="Zhou S."/>
            <person name="Young S.K."/>
            <person name="Zeng Q."/>
            <person name="Gargeya S."/>
            <person name="Fitzgerald M."/>
            <person name="Abouelleil A."/>
            <person name="Alvarado L."/>
            <person name="Chapman S.B."/>
            <person name="Gainer-Dewar J."/>
            <person name="Goldberg J."/>
            <person name="Griggs A."/>
            <person name="Gujja S."/>
            <person name="Hansen M."/>
            <person name="Howarth C."/>
            <person name="Imamovic A."/>
            <person name="Ireland A."/>
            <person name="Larimer J."/>
            <person name="McCowan C."/>
            <person name="Murphy C."/>
            <person name="Pearson M."/>
            <person name="Poon T.W."/>
            <person name="Priest M."/>
            <person name="Roberts A."/>
            <person name="Saif S."/>
            <person name="Shea T."/>
            <person name="Sykes S."/>
            <person name="Wortman J."/>
            <person name="Nusbaum C."/>
            <person name="Birren B."/>
        </authorList>
    </citation>
    <scope>NUCLEOTIDE SEQUENCE</scope>
    <source>
        <strain evidence="1">26406</strain>
    </source>
</reference>
<proteinExistence type="predicted"/>
<dbReference type="EMBL" id="KI980413">
    <property type="protein sequence ID" value="EXK24147.1"/>
    <property type="molecule type" value="Genomic_DNA"/>
</dbReference>
<gene>
    <name evidence="1" type="ORF">FOMG_19114</name>
</gene>
<protein>
    <submittedName>
        <fullName evidence="1">Uncharacterized protein</fullName>
    </submittedName>
</protein>
<reference evidence="1" key="1">
    <citation type="submission" date="2012-04" db="EMBL/GenBank/DDBJ databases">
        <title>The Genome Sequence of Fusarium oxysporum melonis.</title>
        <authorList>
            <consortium name="The Broad Institute Genome Sequencing Platform"/>
            <person name="Ma L.-J."/>
            <person name="Gale L.R."/>
            <person name="Schwartz D.C."/>
            <person name="Zhou S."/>
            <person name="Corby-Kistler H."/>
            <person name="Young S.K."/>
            <person name="Zeng Q."/>
            <person name="Gargeya S."/>
            <person name="Fitzgerald M."/>
            <person name="Haas B."/>
            <person name="Abouelleil A."/>
            <person name="Alvarado L."/>
            <person name="Arachchi H.M."/>
            <person name="Berlin A."/>
            <person name="Brown A."/>
            <person name="Chapman S.B."/>
            <person name="Chen Z."/>
            <person name="Dunbar C."/>
            <person name="Freedman E."/>
            <person name="Gearin G."/>
            <person name="Goldberg J."/>
            <person name="Griggs A."/>
            <person name="Gujja S."/>
            <person name="Heiman D."/>
            <person name="Howarth C."/>
            <person name="Larson L."/>
            <person name="Lui A."/>
            <person name="MacDonald P.J.P."/>
            <person name="Montmayeur A."/>
            <person name="Murphy C."/>
            <person name="Neiman D."/>
            <person name="Pearson M."/>
            <person name="Priest M."/>
            <person name="Roberts A."/>
            <person name="Saif S."/>
            <person name="Shea T."/>
            <person name="Shenoy N."/>
            <person name="Sisk P."/>
            <person name="Stolte C."/>
            <person name="Sykes S."/>
            <person name="Wortman J."/>
            <person name="Nusbaum C."/>
            <person name="Birren B."/>
        </authorList>
    </citation>
    <scope>NUCLEOTIDE SEQUENCE</scope>
    <source>
        <strain evidence="1">26406</strain>
    </source>
</reference>
<sequence>MMMGRIRRLGDRIRRSRSVGRELRLMRLSITSLVILLASRLLFCTSMVSSWLRSVCLAMVPRTVVQRWMGRMLLTNQLLCL</sequence>
<dbReference type="HOGENOM" id="CLU_2573971_0_0_1"/>
<name>W9Z6C2_FUSOX</name>
<evidence type="ECO:0000313" key="1">
    <source>
        <dbReference type="EMBL" id="EXK24147.1"/>
    </source>
</evidence>